<organism evidence="2 3">
    <name type="scientific">Protea cynaroides</name>
    <dbReference type="NCBI Taxonomy" id="273540"/>
    <lineage>
        <taxon>Eukaryota</taxon>
        <taxon>Viridiplantae</taxon>
        <taxon>Streptophyta</taxon>
        <taxon>Embryophyta</taxon>
        <taxon>Tracheophyta</taxon>
        <taxon>Spermatophyta</taxon>
        <taxon>Magnoliopsida</taxon>
        <taxon>Proteales</taxon>
        <taxon>Proteaceae</taxon>
        <taxon>Protea</taxon>
    </lineage>
</organism>
<evidence type="ECO:0000313" key="3">
    <source>
        <dbReference type="Proteomes" id="UP001141806"/>
    </source>
</evidence>
<proteinExistence type="predicted"/>
<reference evidence="2" key="1">
    <citation type="journal article" date="2023" name="Plant J.">
        <title>The genome of the king protea, Protea cynaroides.</title>
        <authorList>
            <person name="Chang J."/>
            <person name="Duong T.A."/>
            <person name="Schoeman C."/>
            <person name="Ma X."/>
            <person name="Roodt D."/>
            <person name="Barker N."/>
            <person name="Li Z."/>
            <person name="Van de Peer Y."/>
            <person name="Mizrachi E."/>
        </authorList>
    </citation>
    <scope>NUCLEOTIDE SEQUENCE</scope>
    <source>
        <tissue evidence="2">Young leaves</tissue>
    </source>
</reference>
<dbReference type="EMBL" id="JAMYWD010000003">
    <property type="protein sequence ID" value="KAJ4977301.1"/>
    <property type="molecule type" value="Genomic_DNA"/>
</dbReference>
<sequence>MEGLKEKSRKEERRGAESRRRRRLQKQTERGSESRKVSSTKSESQSGFQIHVLRWIFPELHISRFLFEISQCISTNLKKEKALGAEERDRKNKKQMRRKRSKKWPNQEKSLAEKYLLSVSTLGFPRNFFPWRFAELGSLNHCAAYSSILCVSRVLLLGS</sequence>
<name>A0A9Q0KW07_9MAGN</name>
<comment type="caution">
    <text evidence="2">The sequence shown here is derived from an EMBL/GenBank/DDBJ whole genome shotgun (WGS) entry which is preliminary data.</text>
</comment>
<keyword evidence="3" id="KW-1185">Reference proteome</keyword>
<gene>
    <name evidence="2" type="ORF">NE237_002407</name>
</gene>
<feature type="region of interest" description="Disordered" evidence="1">
    <location>
        <begin position="1"/>
        <end position="42"/>
    </location>
</feature>
<feature type="region of interest" description="Disordered" evidence="1">
    <location>
        <begin position="83"/>
        <end position="106"/>
    </location>
</feature>
<dbReference type="AlphaFoldDB" id="A0A9Q0KW07"/>
<feature type="compositionally biased region" description="Basic and acidic residues" evidence="1">
    <location>
        <begin position="26"/>
        <end position="36"/>
    </location>
</feature>
<feature type="compositionally biased region" description="Basic and acidic residues" evidence="1">
    <location>
        <begin position="1"/>
        <end position="18"/>
    </location>
</feature>
<feature type="compositionally biased region" description="Basic residues" evidence="1">
    <location>
        <begin position="91"/>
        <end position="103"/>
    </location>
</feature>
<accession>A0A9Q0KW07</accession>
<protein>
    <submittedName>
        <fullName evidence="2">Uncharacterized protein</fullName>
    </submittedName>
</protein>
<evidence type="ECO:0000256" key="1">
    <source>
        <dbReference type="SAM" id="MobiDB-lite"/>
    </source>
</evidence>
<evidence type="ECO:0000313" key="2">
    <source>
        <dbReference type="EMBL" id="KAJ4977301.1"/>
    </source>
</evidence>
<dbReference type="Proteomes" id="UP001141806">
    <property type="component" value="Unassembled WGS sequence"/>
</dbReference>